<comment type="caution">
    <text evidence="4">The sequence shown here is derived from an EMBL/GenBank/DDBJ whole genome shotgun (WGS) entry which is preliminary data.</text>
</comment>
<keyword evidence="3" id="KW-0732">Signal</keyword>
<keyword evidence="5" id="KW-1185">Reference proteome</keyword>
<dbReference type="PRINTS" id="PR00922">
    <property type="entry name" value="DADACBPTASE3"/>
</dbReference>
<keyword evidence="4" id="KW-0121">Carboxypeptidase</keyword>
<evidence type="ECO:0000256" key="1">
    <source>
        <dbReference type="ARBA" id="ARBA00006096"/>
    </source>
</evidence>
<dbReference type="Proteomes" id="UP000614811">
    <property type="component" value="Unassembled WGS sequence"/>
</dbReference>
<reference evidence="4" key="2">
    <citation type="submission" date="2020-09" db="EMBL/GenBank/DDBJ databases">
        <authorList>
            <person name="Sun Q."/>
            <person name="Kim S."/>
        </authorList>
    </citation>
    <scope>NUCLEOTIDE SEQUENCE</scope>
    <source>
        <strain evidence="4">KCTC 12711</strain>
    </source>
</reference>
<dbReference type="GO" id="GO:0004185">
    <property type="term" value="F:serine-type carboxypeptidase activity"/>
    <property type="evidence" value="ECO:0007669"/>
    <property type="project" value="InterPro"/>
</dbReference>
<dbReference type="Pfam" id="PF02113">
    <property type="entry name" value="Peptidase_S13"/>
    <property type="match status" value="1"/>
</dbReference>
<evidence type="ECO:0000313" key="4">
    <source>
        <dbReference type="EMBL" id="GHA05784.1"/>
    </source>
</evidence>
<keyword evidence="2" id="KW-0378">Hydrolase</keyword>
<dbReference type="Gene3D" id="3.40.710.10">
    <property type="entry name" value="DD-peptidase/beta-lactamase superfamily"/>
    <property type="match status" value="2"/>
</dbReference>
<dbReference type="InterPro" id="IPR000667">
    <property type="entry name" value="Peptidase_S13"/>
</dbReference>
<comment type="similarity">
    <text evidence="1">Belongs to the peptidase S13 family.</text>
</comment>
<dbReference type="Gene3D" id="3.50.80.20">
    <property type="entry name" value="D-Ala-D-Ala carboxypeptidase C, peptidase S13"/>
    <property type="match status" value="1"/>
</dbReference>
<name>A0A918RPQ2_9GAMM</name>
<dbReference type="SUPFAM" id="SSF56601">
    <property type="entry name" value="beta-lactamase/transpeptidase-like"/>
    <property type="match status" value="1"/>
</dbReference>
<gene>
    <name evidence="4" type="ORF">GCM10008090_14270</name>
</gene>
<sequence>MMRGCLVCIVLTCFFVAANVDAARFKSHELTDQDAVLVLDADDATLFDWRSEQPLIPASLTKLVTAYLAMEKWGASHQFRTAFYYQDQTLWIQGFGDPYLVSEEIEHIAAALVAREVADVKTIRTDSHFFDLEAIPGRSRVDDPYNAPLAALSANFNTVMLQRHGQQVVSAEPQTPLTPLAEAFGAKVGTKVSRINLISAQNAQRYFAELLAAKAGWSSPKIEVDQRVPSGLKAAYVHVNSRNLAETLRGALEYSNNVIANHLFLKLAETPESQQVSFEVAVTAAETRLKSQFGWSNFVMRDGAGLTRDNRFSARQLAQILGEFQVHRHLLKPYLTQRDDVRVYAKTGTLDGVHSFAGYIELDQRPLRFVFIFNRPMPYQFRQHLLRDLVTALQAGTLRSEVR</sequence>
<dbReference type="EMBL" id="BMXA01000002">
    <property type="protein sequence ID" value="GHA05784.1"/>
    <property type="molecule type" value="Genomic_DNA"/>
</dbReference>
<dbReference type="InterPro" id="IPR012338">
    <property type="entry name" value="Beta-lactam/transpept-like"/>
</dbReference>
<dbReference type="GO" id="GO:0000270">
    <property type="term" value="P:peptidoglycan metabolic process"/>
    <property type="evidence" value="ECO:0007669"/>
    <property type="project" value="TreeGrafter"/>
</dbReference>
<reference evidence="4" key="1">
    <citation type="journal article" date="2014" name="Int. J. Syst. Evol. Microbiol.">
        <title>Complete genome sequence of Corynebacterium casei LMG S-19264T (=DSM 44701T), isolated from a smear-ripened cheese.</title>
        <authorList>
            <consortium name="US DOE Joint Genome Institute (JGI-PGF)"/>
            <person name="Walter F."/>
            <person name="Albersmeier A."/>
            <person name="Kalinowski J."/>
            <person name="Ruckert C."/>
        </authorList>
    </citation>
    <scope>NUCLEOTIDE SEQUENCE</scope>
    <source>
        <strain evidence="4">KCTC 12711</strain>
    </source>
</reference>
<evidence type="ECO:0000313" key="5">
    <source>
        <dbReference type="Proteomes" id="UP000614811"/>
    </source>
</evidence>
<dbReference type="RefSeq" id="WP_189399343.1">
    <property type="nucleotide sequence ID" value="NZ_BMXA01000002.1"/>
</dbReference>
<protein>
    <submittedName>
        <fullName evidence="4">D-alanyl-D-alanine carboxypeptidase</fullName>
    </submittedName>
</protein>
<organism evidence="4 5">
    <name type="scientific">Arenicella chitinivorans</name>
    <dbReference type="NCBI Taxonomy" id="1329800"/>
    <lineage>
        <taxon>Bacteria</taxon>
        <taxon>Pseudomonadati</taxon>
        <taxon>Pseudomonadota</taxon>
        <taxon>Gammaproteobacteria</taxon>
        <taxon>Arenicellales</taxon>
        <taxon>Arenicellaceae</taxon>
        <taxon>Arenicella</taxon>
    </lineage>
</organism>
<feature type="chain" id="PRO_5036860053" evidence="3">
    <location>
        <begin position="23"/>
        <end position="403"/>
    </location>
</feature>
<evidence type="ECO:0000256" key="2">
    <source>
        <dbReference type="ARBA" id="ARBA00022801"/>
    </source>
</evidence>
<evidence type="ECO:0000256" key="3">
    <source>
        <dbReference type="SAM" id="SignalP"/>
    </source>
</evidence>
<keyword evidence="4" id="KW-0645">Protease</keyword>
<accession>A0A918RPQ2</accession>
<dbReference type="PANTHER" id="PTHR30023:SF0">
    <property type="entry name" value="PENICILLIN-SENSITIVE CARBOXYPEPTIDASE A"/>
    <property type="match status" value="1"/>
</dbReference>
<dbReference type="GO" id="GO:0006508">
    <property type="term" value="P:proteolysis"/>
    <property type="evidence" value="ECO:0007669"/>
    <property type="project" value="InterPro"/>
</dbReference>
<dbReference type="PANTHER" id="PTHR30023">
    <property type="entry name" value="D-ALANYL-D-ALANINE CARBOXYPEPTIDASE"/>
    <property type="match status" value="1"/>
</dbReference>
<proteinExistence type="inferred from homology"/>
<dbReference type="AlphaFoldDB" id="A0A918RPQ2"/>
<feature type="signal peptide" evidence="3">
    <location>
        <begin position="1"/>
        <end position="22"/>
    </location>
</feature>